<feature type="domain" description="PDZ" evidence="7">
    <location>
        <begin position="92"/>
        <end position="150"/>
    </location>
</feature>
<dbReference type="InterPro" id="IPR029045">
    <property type="entry name" value="ClpP/crotonase-like_dom_sf"/>
</dbReference>
<dbReference type="SMART" id="SM00228">
    <property type="entry name" value="PDZ"/>
    <property type="match status" value="1"/>
</dbReference>
<gene>
    <name evidence="8" type="ORF">FHG85_12640</name>
</gene>
<evidence type="ECO:0000256" key="2">
    <source>
        <dbReference type="ARBA" id="ARBA00022670"/>
    </source>
</evidence>
<keyword evidence="3 5" id="KW-0378">Hydrolase</keyword>
<dbReference type="InterPro" id="IPR004447">
    <property type="entry name" value="Peptidase_S41A"/>
</dbReference>
<proteinExistence type="inferred from homology"/>
<dbReference type="EMBL" id="CP041345">
    <property type="protein sequence ID" value="QKG81076.1"/>
    <property type="molecule type" value="Genomic_DNA"/>
</dbReference>
<evidence type="ECO:0000259" key="7">
    <source>
        <dbReference type="PROSITE" id="PS50106"/>
    </source>
</evidence>
<keyword evidence="6" id="KW-0812">Transmembrane</keyword>
<dbReference type="PANTHER" id="PTHR32060">
    <property type="entry name" value="TAIL-SPECIFIC PROTEASE"/>
    <property type="match status" value="1"/>
</dbReference>
<dbReference type="InterPro" id="IPR001478">
    <property type="entry name" value="PDZ"/>
</dbReference>
<keyword evidence="9" id="KW-1185">Reference proteome</keyword>
<dbReference type="GO" id="GO:0006508">
    <property type="term" value="P:proteolysis"/>
    <property type="evidence" value="ECO:0007669"/>
    <property type="project" value="UniProtKB-KW"/>
</dbReference>
<keyword evidence="4 5" id="KW-0720">Serine protease</keyword>
<dbReference type="Gene3D" id="3.30.750.44">
    <property type="match status" value="1"/>
</dbReference>
<dbReference type="Gene3D" id="2.30.42.10">
    <property type="match status" value="1"/>
</dbReference>
<dbReference type="AlphaFoldDB" id="A0A7D3XNQ2"/>
<dbReference type="CDD" id="cd07560">
    <property type="entry name" value="Peptidase_S41_CPP"/>
    <property type="match status" value="1"/>
</dbReference>
<dbReference type="SMART" id="SM00245">
    <property type="entry name" value="TSPc"/>
    <property type="match status" value="1"/>
</dbReference>
<keyword evidence="6" id="KW-0472">Membrane</keyword>
<dbReference type="Gene3D" id="3.90.226.10">
    <property type="entry name" value="2-enoyl-CoA Hydratase, Chain A, domain 1"/>
    <property type="match status" value="1"/>
</dbReference>
<evidence type="ECO:0000256" key="3">
    <source>
        <dbReference type="ARBA" id="ARBA00022801"/>
    </source>
</evidence>
<dbReference type="NCBIfam" id="TIGR00225">
    <property type="entry name" value="prc"/>
    <property type="match status" value="1"/>
</dbReference>
<organism evidence="8 9">
    <name type="scientific">Tenuifilum thalassicum</name>
    <dbReference type="NCBI Taxonomy" id="2590900"/>
    <lineage>
        <taxon>Bacteria</taxon>
        <taxon>Pseudomonadati</taxon>
        <taxon>Bacteroidota</taxon>
        <taxon>Bacteroidia</taxon>
        <taxon>Bacteroidales</taxon>
        <taxon>Tenuifilaceae</taxon>
        <taxon>Tenuifilum</taxon>
    </lineage>
</organism>
<dbReference type="Proteomes" id="UP000500961">
    <property type="component" value="Chromosome"/>
</dbReference>
<protein>
    <submittedName>
        <fullName evidence="8">S41 family peptidase</fullName>
    </submittedName>
</protein>
<name>A0A7D3XNQ2_9BACT</name>
<dbReference type="InterPro" id="IPR005151">
    <property type="entry name" value="Tail-specific_protease"/>
</dbReference>
<dbReference type="PANTHER" id="PTHR32060:SF30">
    <property type="entry name" value="CARBOXY-TERMINAL PROCESSING PROTEASE CTPA"/>
    <property type="match status" value="1"/>
</dbReference>
<dbReference type="InterPro" id="IPR036034">
    <property type="entry name" value="PDZ_sf"/>
</dbReference>
<dbReference type="GO" id="GO:0007165">
    <property type="term" value="P:signal transduction"/>
    <property type="evidence" value="ECO:0007669"/>
    <property type="project" value="TreeGrafter"/>
</dbReference>
<sequence>MRYSNSKRDIIYPIVIAVVLVVGVLVGLMIGGKVDKPNLLVYPRTDKLTNVIRYISEEYVDTVSVETLVEEAIPAILKNLDPHSVYIPADQLQTVNEPLEGGFDGIGIQFNMNNDTVVVVNTIPGGPSEKLGILAGDRIVRVDGRNIAGVKFPMDSVPKLLKGPTGTKVTVSIKRAGVDELIDFEIVRDKIPIYSVDVSYMPTPDIGYIKINTFAKTTYKEFLEAMIKLSEKGMKRLVLDLRSNSGGYMDAAINIANEFLKKGNLIVYTKGKNRPREEAISNGKGLFQDLPLTVLIDEFSASASEILAGAIQDNDRGLIIGRRSFGKGLVQEQVYFSDGSALRLTIARYYTPSGRSIQKPYKPGDDEYFYEIGNRYLHGEFQNADSIQFADSLKYFTAGGRVVYGGGGIMPDIFVPLDTAGITPYYQQVSRRNLIYRFAFSFADKHRANSRNFKTFEDVDGYLKKFNLIKDFVRFAKDNGVDPIQKDIERSKLIIETQLKATIARNFIDNSGFYPYIRYIDETLLKAIEVCEKTSCDPLTLELPLR</sequence>
<dbReference type="PROSITE" id="PS50106">
    <property type="entry name" value="PDZ"/>
    <property type="match status" value="1"/>
</dbReference>
<keyword evidence="6" id="KW-1133">Transmembrane helix</keyword>
<dbReference type="SUPFAM" id="SSF50156">
    <property type="entry name" value="PDZ domain-like"/>
    <property type="match status" value="1"/>
</dbReference>
<dbReference type="RefSeq" id="WP_173076478.1">
    <property type="nucleotide sequence ID" value="NZ_CP041345.1"/>
</dbReference>
<dbReference type="CDD" id="cd06782">
    <property type="entry name" value="cpPDZ_CPP-like"/>
    <property type="match status" value="1"/>
</dbReference>
<comment type="similarity">
    <text evidence="1 5">Belongs to the peptidase S41A family.</text>
</comment>
<dbReference type="GO" id="GO:0030288">
    <property type="term" value="C:outer membrane-bounded periplasmic space"/>
    <property type="evidence" value="ECO:0007669"/>
    <property type="project" value="TreeGrafter"/>
</dbReference>
<dbReference type="GO" id="GO:0008236">
    <property type="term" value="F:serine-type peptidase activity"/>
    <property type="evidence" value="ECO:0007669"/>
    <property type="project" value="UniProtKB-KW"/>
</dbReference>
<reference evidence="8 9" key="1">
    <citation type="submission" date="2019-07" db="EMBL/GenBank/DDBJ databases">
        <title>Thalassofilum flectens gen. nov., sp. nov., a novel moderate thermophilic anaerobe from a shallow sea hot spring in Kunashir Island (Russia), representing a new family in the order Bacteroidales, and proposal of Thalassofilacea fam. nov.</title>
        <authorList>
            <person name="Kochetkova T.V."/>
            <person name="Podosokorskaya O.A."/>
            <person name="Novikov A."/>
            <person name="Elcheninov A.G."/>
            <person name="Toshchakov S.V."/>
            <person name="Kublanov I.V."/>
        </authorList>
    </citation>
    <scope>NUCLEOTIDE SEQUENCE [LARGE SCALE GENOMIC DNA]</scope>
    <source>
        <strain evidence="8 9">38-H</strain>
    </source>
</reference>
<keyword evidence="2 5" id="KW-0645">Protease</keyword>
<evidence type="ECO:0000256" key="5">
    <source>
        <dbReference type="RuleBase" id="RU004404"/>
    </source>
</evidence>
<dbReference type="FunFam" id="2.30.42.10:FF:000063">
    <property type="entry name" value="Peptidase, S41 family"/>
    <property type="match status" value="1"/>
</dbReference>
<dbReference type="Pfam" id="PF13180">
    <property type="entry name" value="PDZ_2"/>
    <property type="match status" value="1"/>
</dbReference>
<evidence type="ECO:0000256" key="4">
    <source>
        <dbReference type="ARBA" id="ARBA00022825"/>
    </source>
</evidence>
<dbReference type="SUPFAM" id="SSF52096">
    <property type="entry name" value="ClpP/crotonase"/>
    <property type="match status" value="1"/>
</dbReference>
<evidence type="ECO:0000256" key="1">
    <source>
        <dbReference type="ARBA" id="ARBA00009179"/>
    </source>
</evidence>
<dbReference type="GO" id="GO:0004175">
    <property type="term" value="F:endopeptidase activity"/>
    <property type="evidence" value="ECO:0007669"/>
    <property type="project" value="TreeGrafter"/>
</dbReference>
<evidence type="ECO:0000313" key="8">
    <source>
        <dbReference type="EMBL" id="QKG81076.1"/>
    </source>
</evidence>
<evidence type="ECO:0000256" key="6">
    <source>
        <dbReference type="SAM" id="Phobius"/>
    </source>
</evidence>
<evidence type="ECO:0000313" key="9">
    <source>
        <dbReference type="Proteomes" id="UP000500961"/>
    </source>
</evidence>
<dbReference type="KEGG" id="ttz:FHG85_12640"/>
<accession>A0A7D3XNQ2</accession>
<feature type="transmembrane region" description="Helical" evidence="6">
    <location>
        <begin position="12"/>
        <end position="31"/>
    </location>
</feature>
<dbReference type="Pfam" id="PF03572">
    <property type="entry name" value="Peptidase_S41"/>
    <property type="match status" value="1"/>
</dbReference>